<dbReference type="STRING" id="448.Lery_2093"/>
<feature type="transmembrane region" description="Helical" evidence="13">
    <location>
        <begin position="137"/>
        <end position="159"/>
    </location>
</feature>
<dbReference type="GO" id="GO:0005886">
    <property type="term" value="C:plasma membrane"/>
    <property type="evidence" value="ECO:0007669"/>
    <property type="project" value="UniProtKB-SubCell"/>
</dbReference>
<evidence type="ECO:0000259" key="14">
    <source>
        <dbReference type="Pfam" id="PF02163"/>
    </source>
</evidence>
<feature type="transmembrane region" description="Helical" evidence="13">
    <location>
        <begin position="103"/>
        <end position="125"/>
    </location>
</feature>
<comment type="similarity">
    <text evidence="3">Belongs to the peptidase M50B family.</text>
</comment>
<dbReference type="InterPro" id="IPR052348">
    <property type="entry name" value="Metallopeptidase_M50B"/>
</dbReference>
<keyword evidence="8" id="KW-0378">Hydrolase</keyword>
<dbReference type="InterPro" id="IPR008915">
    <property type="entry name" value="Peptidase_M50"/>
</dbReference>
<dbReference type="GO" id="GO:0008237">
    <property type="term" value="F:metallopeptidase activity"/>
    <property type="evidence" value="ECO:0007669"/>
    <property type="project" value="UniProtKB-KW"/>
</dbReference>
<keyword evidence="4" id="KW-1003">Cell membrane</keyword>
<evidence type="ECO:0000256" key="3">
    <source>
        <dbReference type="ARBA" id="ARBA00007931"/>
    </source>
</evidence>
<dbReference type="EMBL" id="LNYA01000032">
    <property type="protein sequence ID" value="KTC95798.1"/>
    <property type="molecule type" value="Genomic_DNA"/>
</dbReference>
<keyword evidence="16" id="KW-1185">Reference proteome</keyword>
<dbReference type="GO" id="GO:0046872">
    <property type="term" value="F:metal ion binding"/>
    <property type="evidence" value="ECO:0007669"/>
    <property type="project" value="UniProtKB-KW"/>
</dbReference>
<feature type="domain" description="Peptidase M50" evidence="14">
    <location>
        <begin position="147"/>
        <end position="202"/>
    </location>
</feature>
<dbReference type="PATRIC" id="fig|448.7.peg.2191"/>
<organism evidence="15 16">
    <name type="scientific">Legionella erythra</name>
    <dbReference type="NCBI Taxonomy" id="448"/>
    <lineage>
        <taxon>Bacteria</taxon>
        <taxon>Pseudomonadati</taxon>
        <taxon>Pseudomonadota</taxon>
        <taxon>Gammaproteobacteria</taxon>
        <taxon>Legionellales</taxon>
        <taxon>Legionellaceae</taxon>
        <taxon>Legionella</taxon>
    </lineage>
</organism>
<evidence type="ECO:0000256" key="10">
    <source>
        <dbReference type="ARBA" id="ARBA00022989"/>
    </source>
</evidence>
<evidence type="ECO:0000313" key="16">
    <source>
        <dbReference type="Proteomes" id="UP000054773"/>
    </source>
</evidence>
<evidence type="ECO:0000256" key="13">
    <source>
        <dbReference type="SAM" id="Phobius"/>
    </source>
</evidence>
<evidence type="ECO:0000256" key="4">
    <source>
        <dbReference type="ARBA" id="ARBA00022475"/>
    </source>
</evidence>
<feature type="transmembrane region" description="Helical" evidence="13">
    <location>
        <begin position="17"/>
        <end position="39"/>
    </location>
</feature>
<keyword evidence="10 13" id="KW-1133">Transmembrane helix</keyword>
<protein>
    <submittedName>
        <fullName evidence="15">Transmembrane protein</fullName>
    </submittedName>
</protein>
<evidence type="ECO:0000256" key="8">
    <source>
        <dbReference type="ARBA" id="ARBA00022801"/>
    </source>
</evidence>
<feature type="transmembrane region" description="Helical" evidence="13">
    <location>
        <begin position="191"/>
        <end position="224"/>
    </location>
</feature>
<evidence type="ECO:0000313" key="15">
    <source>
        <dbReference type="EMBL" id="KTC95798.1"/>
    </source>
</evidence>
<evidence type="ECO:0000256" key="12">
    <source>
        <dbReference type="ARBA" id="ARBA00023136"/>
    </source>
</evidence>
<evidence type="ECO:0000256" key="7">
    <source>
        <dbReference type="ARBA" id="ARBA00022723"/>
    </source>
</evidence>
<keyword evidence="12 13" id="KW-0472">Membrane</keyword>
<keyword evidence="5" id="KW-0645">Protease</keyword>
<evidence type="ECO:0000256" key="11">
    <source>
        <dbReference type="ARBA" id="ARBA00023049"/>
    </source>
</evidence>
<evidence type="ECO:0000256" key="5">
    <source>
        <dbReference type="ARBA" id="ARBA00022670"/>
    </source>
</evidence>
<gene>
    <name evidence="15" type="ORF">Lery_2093</name>
</gene>
<keyword evidence="6 13" id="KW-0812">Transmembrane</keyword>
<accession>A0A0W0TJN2</accession>
<keyword evidence="7" id="KW-0479">Metal-binding</keyword>
<keyword evidence="11" id="KW-0482">Metalloprotease</keyword>
<evidence type="ECO:0000256" key="1">
    <source>
        <dbReference type="ARBA" id="ARBA00001947"/>
    </source>
</evidence>
<proteinExistence type="inferred from homology"/>
<keyword evidence="9" id="KW-0862">Zinc</keyword>
<dbReference type="CDD" id="cd06158">
    <property type="entry name" value="S2P-M50_like_1"/>
    <property type="match status" value="1"/>
</dbReference>
<dbReference type="GO" id="GO:0006508">
    <property type="term" value="P:proteolysis"/>
    <property type="evidence" value="ECO:0007669"/>
    <property type="project" value="UniProtKB-KW"/>
</dbReference>
<comment type="subcellular location">
    <subcellularLocation>
        <location evidence="2">Cell membrane</location>
        <topology evidence="2">Multi-pass membrane protein</topology>
    </subcellularLocation>
</comment>
<dbReference type="InterPro" id="IPR044537">
    <property type="entry name" value="Rip2-like"/>
</dbReference>
<evidence type="ECO:0000256" key="9">
    <source>
        <dbReference type="ARBA" id="ARBA00022833"/>
    </source>
</evidence>
<feature type="transmembrane region" description="Helical" evidence="13">
    <location>
        <begin position="60"/>
        <end position="83"/>
    </location>
</feature>
<comment type="cofactor">
    <cofactor evidence="1">
        <name>Zn(2+)</name>
        <dbReference type="ChEBI" id="CHEBI:29105"/>
    </cofactor>
</comment>
<reference evidence="15 16" key="1">
    <citation type="submission" date="2015-11" db="EMBL/GenBank/DDBJ databases">
        <title>Genomic analysis of 38 Legionella species identifies large and diverse effector repertoires.</title>
        <authorList>
            <person name="Burstein D."/>
            <person name="Amaro F."/>
            <person name="Zusman T."/>
            <person name="Lifshitz Z."/>
            <person name="Cohen O."/>
            <person name="Gilbert J.A."/>
            <person name="Pupko T."/>
            <person name="Shuman H.A."/>
            <person name="Segal G."/>
        </authorList>
    </citation>
    <scope>NUCLEOTIDE SEQUENCE [LARGE SCALE GENOMIC DNA]</scope>
    <source>
        <strain evidence="15 16">SE-32A-C8</strain>
    </source>
</reference>
<name>A0A0W0TJN2_LEGER</name>
<evidence type="ECO:0000256" key="6">
    <source>
        <dbReference type="ARBA" id="ARBA00022692"/>
    </source>
</evidence>
<dbReference type="Proteomes" id="UP000054773">
    <property type="component" value="Unassembled WGS sequence"/>
</dbReference>
<dbReference type="PANTHER" id="PTHR35864">
    <property type="entry name" value="ZINC METALLOPROTEASE MJ0611-RELATED"/>
    <property type="match status" value="1"/>
</dbReference>
<evidence type="ECO:0000256" key="2">
    <source>
        <dbReference type="ARBA" id="ARBA00004651"/>
    </source>
</evidence>
<dbReference type="PANTHER" id="PTHR35864:SF1">
    <property type="entry name" value="ZINC METALLOPROTEASE YWHC-RELATED"/>
    <property type="match status" value="1"/>
</dbReference>
<sequence>MIYCEQPMPELTTIQQIAVWIVPVLFAITLHEAAHALVADKLGDSTARMLGRVSFNPLRHIDLIGTILIPILVLILSQFNFVFGWAKPVPINASHFRHPRRDMALATAAGPLANLLMAAFWAACLKLSTLFHPESSTIALFFLLVARAGILINLLLAFFNLLPIPPLDGGRVAISLLPYKAAIQLQKIEPFGFFILLALMMLGALSWIINPLIHAALSALAYVFHL</sequence>
<dbReference type="Pfam" id="PF02163">
    <property type="entry name" value="Peptidase_M50"/>
    <property type="match status" value="1"/>
</dbReference>
<comment type="caution">
    <text evidence="15">The sequence shown here is derived from an EMBL/GenBank/DDBJ whole genome shotgun (WGS) entry which is preliminary data.</text>
</comment>
<dbReference type="AlphaFoldDB" id="A0A0W0TJN2"/>